<protein>
    <submittedName>
        <fullName evidence="2">Uncharacterized protein</fullName>
    </submittedName>
</protein>
<dbReference type="EMBL" id="LWDF02000313">
    <property type="protein sequence ID" value="KAE8250540.1"/>
    <property type="molecule type" value="Genomic_DNA"/>
</dbReference>
<comment type="caution">
    <text evidence="2">The sequence shown here is derived from an EMBL/GenBank/DDBJ whole genome shotgun (WGS) entry which is preliminary data.</text>
</comment>
<evidence type="ECO:0000313" key="2">
    <source>
        <dbReference type="EMBL" id="KAE8250540.1"/>
    </source>
</evidence>
<feature type="region of interest" description="Disordered" evidence="1">
    <location>
        <begin position="55"/>
        <end position="101"/>
    </location>
</feature>
<accession>A0A8T8SYB8</accession>
<feature type="compositionally biased region" description="Basic residues" evidence="1">
    <location>
        <begin position="67"/>
        <end position="85"/>
    </location>
</feature>
<keyword evidence="3" id="KW-1185">Reference proteome</keyword>
<sequence length="101" mass="11085">MELGMMTTSPTSQTAQPLRDGNLQFNPCLTRFCFRQSSIQAPRPGLVCLSTAVSGYPRPTPVDIHSTRRVSSSRHQPSSHHHGTKNKQASISGNNASEPRR</sequence>
<dbReference type="Proteomes" id="UP000077521">
    <property type="component" value="Unassembled WGS sequence"/>
</dbReference>
<feature type="compositionally biased region" description="Polar residues" evidence="1">
    <location>
        <begin position="1"/>
        <end position="16"/>
    </location>
</feature>
<organism evidence="2 3">
    <name type="scientific">Tilletia indica</name>
    <dbReference type="NCBI Taxonomy" id="43049"/>
    <lineage>
        <taxon>Eukaryota</taxon>
        <taxon>Fungi</taxon>
        <taxon>Dikarya</taxon>
        <taxon>Basidiomycota</taxon>
        <taxon>Ustilaginomycotina</taxon>
        <taxon>Exobasidiomycetes</taxon>
        <taxon>Tilletiales</taxon>
        <taxon>Tilletiaceae</taxon>
        <taxon>Tilletia</taxon>
    </lineage>
</organism>
<feature type="region of interest" description="Disordered" evidence="1">
    <location>
        <begin position="1"/>
        <end position="20"/>
    </location>
</feature>
<evidence type="ECO:0000313" key="3">
    <source>
        <dbReference type="Proteomes" id="UP000077521"/>
    </source>
</evidence>
<gene>
    <name evidence="2" type="ORF">A4X13_0g4628</name>
</gene>
<proteinExistence type="predicted"/>
<feature type="compositionally biased region" description="Polar residues" evidence="1">
    <location>
        <begin position="86"/>
        <end position="101"/>
    </location>
</feature>
<reference evidence="2" key="1">
    <citation type="submission" date="2016-04" db="EMBL/GenBank/DDBJ databases">
        <authorList>
            <person name="Nguyen H.D."/>
            <person name="Samba Siva P."/>
            <person name="Cullis J."/>
            <person name="Levesque C.A."/>
            <person name="Hambleton S."/>
        </authorList>
    </citation>
    <scope>NUCLEOTIDE SEQUENCE</scope>
    <source>
        <strain evidence="2">DAOMC 236416</strain>
    </source>
</reference>
<dbReference type="AlphaFoldDB" id="A0A8T8SYB8"/>
<name>A0A8T8SYB8_9BASI</name>
<evidence type="ECO:0000256" key="1">
    <source>
        <dbReference type="SAM" id="MobiDB-lite"/>
    </source>
</evidence>
<reference evidence="2" key="2">
    <citation type="journal article" date="2019" name="IMA Fungus">
        <title>Genome sequencing and comparison of five Tilletia species to identify candidate genes for the detection of regulated species infecting wheat.</title>
        <authorList>
            <person name="Nguyen H.D.T."/>
            <person name="Sultana T."/>
            <person name="Kesanakurti P."/>
            <person name="Hambleton S."/>
        </authorList>
    </citation>
    <scope>NUCLEOTIDE SEQUENCE</scope>
    <source>
        <strain evidence="2">DAOMC 236416</strain>
    </source>
</reference>